<dbReference type="AlphaFoldDB" id="A0A6J4HRY4"/>
<feature type="non-terminal residue" evidence="2">
    <location>
        <position position="198"/>
    </location>
</feature>
<dbReference type="GO" id="GO:0005524">
    <property type="term" value="F:ATP binding"/>
    <property type="evidence" value="ECO:0007669"/>
    <property type="project" value="UniProtKB-KW"/>
</dbReference>
<reference evidence="2" key="1">
    <citation type="submission" date="2020-02" db="EMBL/GenBank/DDBJ databases">
        <authorList>
            <person name="Meier V. D."/>
        </authorList>
    </citation>
    <scope>NUCLEOTIDE SEQUENCE</scope>
    <source>
        <strain evidence="2">AVDCRST_MAG52</strain>
    </source>
</reference>
<gene>
    <name evidence="2" type="ORF">AVDCRST_MAG52-972</name>
</gene>
<keyword evidence="2" id="KW-0547">Nucleotide-binding</keyword>
<feature type="region of interest" description="Disordered" evidence="1">
    <location>
        <begin position="1"/>
        <end position="81"/>
    </location>
</feature>
<proteinExistence type="predicted"/>
<name>A0A6J4HRY4_9ACTN</name>
<evidence type="ECO:0000313" key="2">
    <source>
        <dbReference type="EMBL" id="CAA9230238.1"/>
    </source>
</evidence>
<protein>
    <submittedName>
        <fullName evidence="2">ATP-binding region, ATPase-like</fullName>
    </submittedName>
</protein>
<feature type="region of interest" description="Disordered" evidence="1">
    <location>
        <begin position="139"/>
        <end position="198"/>
    </location>
</feature>
<dbReference type="EMBL" id="CADCTN010000067">
    <property type="protein sequence ID" value="CAA9230238.1"/>
    <property type="molecule type" value="Genomic_DNA"/>
</dbReference>
<feature type="compositionally biased region" description="Basic and acidic residues" evidence="1">
    <location>
        <begin position="49"/>
        <end position="58"/>
    </location>
</feature>
<keyword evidence="2" id="KW-0067">ATP-binding</keyword>
<accession>A0A6J4HRY4</accession>
<feature type="compositionally biased region" description="Basic residues" evidence="1">
    <location>
        <begin position="159"/>
        <end position="169"/>
    </location>
</feature>
<feature type="non-terminal residue" evidence="2">
    <location>
        <position position="1"/>
    </location>
</feature>
<organism evidence="2">
    <name type="scientific">uncultured Blastococcus sp</name>
    <dbReference type="NCBI Taxonomy" id="217144"/>
    <lineage>
        <taxon>Bacteria</taxon>
        <taxon>Bacillati</taxon>
        <taxon>Actinomycetota</taxon>
        <taxon>Actinomycetes</taxon>
        <taxon>Geodermatophilales</taxon>
        <taxon>Geodermatophilaceae</taxon>
        <taxon>Blastococcus</taxon>
        <taxon>environmental samples</taxon>
    </lineage>
</organism>
<sequence>AQEPSGHGEPGHHRGGPARRRALDRLPRRRGGPAPHDGGGAAGGPARHPRADSRPGHGDRRRRSARAGSPAPGPAADDRDRLLRLRVRRLARHRRLRLQHRRRSRGRLPRRRLARAVDLDPGVRPVRVPAAADLPRRAAAVAPLAPRGRRRDRPDRRHGAGRRLRRHPYRGASGQPGGRRRPGPGRRPAGPGGVHGAA</sequence>
<evidence type="ECO:0000256" key="1">
    <source>
        <dbReference type="SAM" id="MobiDB-lite"/>
    </source>
</evidence>